<keyword evidence="1" id="KW-0472">Membrane</keyword>
<proteinExistence type="predicted"/>
<accession>A0A7K4HQF7</accession>
<evidence type="ECO:0000313" key="3">
    <source>
        <dbReference type="Proteomes" id="UP000570823"/>
    </source>
</evidence>
<evidence type="ECO:0000313" key="2">
    <source>
        <dbReference type="EMBL" id="NVO67459.1"/>
    </source>
</evidence>
<dbReference type="EMBL" id="JABXWR010000001">
    <property type="protein sequence ID" value="NVO67459.1"/>
    <property type="molecule type" value="Genomic_DNA"/>
</dbReference>
<dbReference type="Proteomes" id="UP000570823">
    <property type="component" value="Unassembled WGS sequence"/>
</dbReference>
<keyword evidence="3" id="KW-1185">Reference proteome</keyword>
<name>A0A7K4HQF7_9EURY</name>
<feature type="transmembrane region" description="Helical" evidence="1">
    <location>
        <begin position="58"/>
        <end position="83"/>
    </location>
</feature>
<evidence type="ECO:0000256" key="1">
    <source>
        <dbReference type="SAM" id="Phobius"/>
    </source>
</evidence>
<reference evidence="2 3" key="1">
    <citation type="submission" date="2020-06" db="EMBL/GenBank/DDBJ databases">
        <title>Methanofollis fontis sp. nov., a methanogen isolated from marine sediments near a cold seep at Four-Way Closure Ridge offshore southwestern Taiwan.</title>
        <authorList>
            <person name="Chen S.-C."/>
            <person name="Teng N.-H."/>
            <person name="Lin Y.-S."/>
            <person name="Lai M.-C."/>
            <person name="Chen H.-H."/>
            <person name="Wang C.-C."/>
        </authorList>
    </citation>
    <scope>NUCLEOTIDE SEQUENCE [LARGE SCALE GENOMIC DNA]</scope>
    <source>
        <strain evidence="2 3">DSM 2702</strain>
    </source>
</reference>
<keyword evidence="1" id="KW-0812">Transmembrane</keyword>
<dbReference type="Pfam" id="PF07441">
    <property type="entry name" value="BofA"/>
    <property type="match status" value="1"/>
</dbReference>
<gene>
    <name evidence="2" type="ORF">HWN36_09110</name>
</gene>
<feature type="transmembrane region" description="Helical" evidence="1">
    <location>
        <begin position="29"/>
        <end position="46"/>
    </location>
</feature>
<sequence>MIETIIAIALVIVAVGVLYYFFKQATTLIINAVVGLILLFLINYFQVTGMIGGTEIPINWATVLICALGGVIGVVLLVLLNLAGITI</sequence>
<dbReference type="OrthoDB" id="112418at2157"/>
<dbReference type="AlphaFoldDB" id="A0A7K4HQF7"/>
<dbReference type="InterPro" id="IPR010001">
    <property type="entry name" value="BofA"/>
</dbReference>
<dbReference type="RefSeq" id="WP_004040119.1">
    <property type="nucleotide sequence ID" value="NZ_JABXWR010000001.1"/>
</dbReference>
<protein>
    <submittedName>
        <fullName evidence="2">Pro-sigmaK processing inhibitor BofA family protein</fullName>
    </submittedName>
</protein>
<organism evidence="2 3">
    <name type="scientific">Methanofollis tationis</name>
    <dbReference type="NCBI Taxonomy" id="81417"/>
    <lineage>
        <taxon>Archaea</taxon>
        <taxon>Methanobacteriati</taxon>
        <taxon>Methanobacteriota</taxon>
        <taxon>Stenosarchaea group</taxon>
        <taxon>Methanomicrobia</taxon>
        <taxon>Methanomicrobiales</taxon>
        <taxon>Methanomicrobiaceae</taxon>
        <taxon>Methanofollis</taxon>
    </lineage>
</organism>
<keyword evidence="1" id="KW-1133">Transmembrane helix</keyword>
<feature type="transmembrane region" description="Helical" evidence="1">
    <location>
        <begin position="6"/>
        <end position="22"/>
    </location>
</feature>
<comment type="caution">
    <text evidence="2">The sequence shown here is derived from an EMBL/GenBank/DDBJ whole genome shotgun (WGS) entry which is preliminary data.</text>
</comment>